<comment type="caution">
    <text evidence="1">The sequence shown here is derived from an EMBL/GenBank/DDBJ whole genome shotgun (WGS) entry which is preliminary data.</text>
</comment>
<name>A0ABX1W0N8_9SPHI</name>
<organism evidence="1 2">
    <name type="scientific">Mucilaginibacter humi</name>
    <dbReference type="NCBI Taxonomy" id="2732510"/>
    <lineage>
        <taxon>Bacteria</taxon>
        <taxon>Pseudomonadati</taxon>
        <taxon>Bacteroidota</taxon>
        <taxon>Sphingobacteriia</taxon>
        <taxon>Sphingobacteriales</taxon>
        <taxon>Sphingobacteriaceae</taxon>
        <taxon>Mucilaginibacter</taxon>
    </lineage>
</organism>
<gene>
    <name evidence="1" type="ORF">HK413_03260</name>
</gene>
<sequence>MEFAYDVRFLDTHYNALVHFMSTFIVSNYNDAQKFVEEFNAALIRRGATLYNSPHYRIDNNEDLKKNTYGMIDFMNKRATATITVEQFFMQAPNQDLSLSENMTDKYFAGEDSSALIGEKFRVPVRVLDNETREPITTDQYFFSIEHLIPRNK</sequence>
<evidence type="ECO:0000313" key="2">
    <source>
        <dbReference type="Proteomes" id="UP000566071"/>
    </source>
</evidence>
<dbReference type="EMBL" id="JABFCR010000009">
    <property type="protein sequence ID" value="NNU33419.1"/>
    <property type="molecule type" value="Genomic_DNA"/>
</dbReference>
<keyword evidence="2" id="KW-1185">Reference proteome</keyword>
<reference evidence="1 2" key="1">
    <citation type="submission" date="2020-05" db="EMBL/GenBank/DDBJ databases">
        <authorList>
            <person name="Khan S.A."/>
            <person name="Jeon C.O."/>
            <person name="Chun B.H."/>
        </authorList>
    </citation>
    <scope>NUCLEOTIDE SEQUENCE [LARGE SCALE GENOMIC DNA]</scope>
    <source>
        <strain evidence="1 2">S1162</strain>
    </source>
</reference>
<proteinExistence type="predicted"/>
<protein>
    <submittedName>
        <fullName evidence="1">Uncharacterized protein</fullName>
    </submittedName>
</protein>
<accession>A0ABX1W0N8</accession>
<dbReference type="Proteomes" id="UP000566071">
    <property type="component" value="Unassembled WGS sequence"/>
</dbReference>
<dbReference type="RefSeq" id="WP_175269116.1">
    <property type="nucleotide sequence ID" value="NZ_JABFCR010000009.1"/>
</dbReference>
<evidence type="ECO:0000313" key="1">
    <source>
        <dbReference type="EMBL" id="NNU33419.1"/>
    </source>
</evidence>